<evidence type="ECO:0000256" key="2">
    <source>
        <dbReference type="ARBA" id="ARBA00023125"/>
    </source>
</evidence>
<dbReference type="EMBL" id="SODV01000001">
    <property type="protein sequence ID" value="TDW99321.1"/>
    <property type="molecule type" value="Genomic_DNA"/>
</dbReference>
<dbReference type="GO" id="GO:0043200">
    <property type="term" value="P:response to amino acid"/>
    <property type="evidence" value="ECO:0007669"/>
    <property type="project" value="TreeGrafter"/>
</dbReference>
<evidence type="ECO:0000313" key="6">
    <source>
        <dbReference type="Proteomes" id="UP000294498"/>
    </source>
</evidence>
<protein>
    <submittedName>
        <fullName evidence="5">Lrp/AsnC family leucine-responsive transcriptional regulator</fullName>
    </submittedName>
</protein>
<gene>
    <name evidence="5" type="ORF">EDB95_0330</name>
</gene>
<dbReference type="Gene3D" id="1.10.10.10">
    <property type="entry name" value="Winged helix-like DNA-binding domain superfamily/Winged helix DNA-binding domain"/>
    <property type="match status" value="1"/>
</dbReference>
<dbReference type="InterPro" id="IPR036388">
    <property type="entry name" value="WH-like_DNA-bd_sf"/>
</dbReference>
<dbReference type="OrthoDB" id="9800326at2"/>
<comment type="caution">
    <text evidence="5">The sequence shown here is derived from an EMBL/GenBank/DDBJ whole genome shotgun (WGS) entry which is preliminary data.</text>
</comment>
<dbReference type="PANTHER" id="PTHR30154">
    <property type="entry name" value="LEUCINE-RESPONSIVE REGULATORY PROTEIN"/>
    <property type="match status" value="1"/>
</dbReference>
<dbReference type="Pfam" id="PF13404">
    <property type="entry name" value="HTH_AsnC-type"/>
    <property type="match status" value="1"/>
</dbReference>
<dbReference type="InterPro" id="IPR019887">
    <property type="entry name" value="Tscrpt_reg_AsnC/Lrp_C"/>
</dbReference>
<dbReference type="InterPro" id="IPR036390">
    <property type="entry name" value="WH_DNA-bd_sf"/>
</dbReference>
<keyword evidence="1" id="KW-0805">Transcription regulation</keyword>
<dbReference type="InterPro" id="IPR019888">
    <property type="entry name" value="Tscrpt_reg_AsnC-like"/>
</dbReference>
<dbReference type="AlphaFoldDB" id="A0A4R8DMU4"/>
<sequence length="155" mass="17031">MHNIDETDLQILTLLQPDARMSNAALAKELGMAPSAVLERVRKLEAKGIIEAYTTQINPQAVDRKLLSFVFIKESTPPGDNRVAAQLKNIPEIQELHVIAGEDCLLAKVRTADAQSLITLMREKLGKIDGIVSTKTTIVLETIKEKNHLVIPASL</sequence>
<proteinExistence type="predicted"/>
<evidence type="ECO:0000259" key="4">
    <source>
        <dbReference type="PROSITE" id="PS50956"/>
    </source>
</evidence>
<dbReference type="SUPFAM" id="SSF54909">
    <property type="entry name" value="Dimeric alpha+beta barrel"/>
    <property type="match status" value="1"/>
</dbReference>
<organism evidence="5 6">
    <name type="scientific">Dinghuibacter silviterrae</name>
    <dbReference type="NCBI Taxonomy" id="1539049"/>
    <lineage>
        <taxon>Bacteria</taxon>
        <taxon>Pseudomonadati</taxon>
        <taxon>Bacteroidota</taxon>
        <taxon>Chitinophagia</taxon>
        <taxon>Chitinophagales</taxon>
        <taxon>Chitinophagaceae</taxon>
        <taxon>Dinghuibacter</taxon>
    </lineage>
</organism>
<dbReference type="InterPro" id="IPR011991">
    <property type="entry name" value="ArsR-like_HTH"/>
</dbReference>
<dbReference type="Gene3D" id="3.30.70.920">
    <property type="match status" value="1"/>
</dbReference>
<dbReference type="GO" id="GO:0043565">
    <property type="term" value="F:sequence-specific DNA binding"/>
    <property type="evidence" value="ECO:0007669"/>
    <property type="project" value="InterPro"/>
</dbReference>
<keyword evidence="3" id="KW-0804">Transcription</keyword>
<dbReference type="GO" id="GO:0005829">
    <property type="term" value="C:cytosol"/>
    <property type="evidence" value="ECO:0007669"/>
    <property type="project" value="TreeGrafter"/>
</dbReference>
<accession>A0A4R8DMU4</accession>
<dbReference type="GO" id="GO:0006355">
    <property type="term" value="P:regulation of DNA-templated transcription"/>
    <property type="evidence" value="ECO:0007669"/>
    <property type="project" value="UniProtKB-ARBA"/>
</dbReference>
<keyword evidence="2" id="KW-0238">DNA-binding</keyword>
<dbReference type="Pfam" id="PF01037">
    <property type="entry name" value="AsnC_trans_reg"/>
    <property type="match status" value="1"/>
</dbReference>
<dbReference type="RefSeq" id="WP_133989912.1">
    <property type="nucleotide sequence ID" value="NZ_SODV01000001.1"/>
</dbReference>
<evidence type="ECO:0000256" key="3">
    <source>
        <dbReference type="ARBA" id="ARBA00023163"/>
    </source>
</evidence>
<dbReference type="InterPro" id="IPR011008">
    <property type="entry name" value="Dimeric_a/b-barrel"/>
</dbReference>
<dbReference type="PANTHER" id="PTHR30154:SF53">
    <property type="entry name" value="HTH-TYPE TRANSCRIPTIONAL REGULATOR LRPC"/>
    <property type="match status" value="1"/>
</dbReference>
<dbReference type="SMART" id="SM00344">
    <property type="entry name" value="HTH_ASNC"/>
    <property type="match status" value="1"/>
</dbReference>
<name>A0A4R8DMU4_9BACT</name>
<dbReference type="PRINTS" id="PR00033">
    <property type="entry name" value="HTHASNC"/>
</dbReference>
<evidence type="ECO:0000256" key="1">
    <source>
        <dbReference type="ARBA" id="ARBA00023015"/>
    </source>
</evidence>
<dbReference type="InterPro" id="IPR000485">
    <property type="entry name" value="AsnC-type_HTH_dom"/>
</dbReference>
<reference evidence="5 6" key="1">
    <citation type="submission" date="2019-03" db="EMBL/GenBank/DDBJ databases">
        <title>Genomic Encyclopedia of Type Strains, Phase IV (KMG-IV): sequencing the most valuable type-strain genomes for metagenomic binning, comparative biology and taxonomic classification.</title>
        <authorList>
            <person name="Goeker M."/>
        </authorList>
    </citation>
    <scope>NUCLEOTIDE SEQUENCE [LARGE SCALE GENOMIC DNA]</scope>
    <source>
        <strain evidence="5 6">DSM 100059</strain>
    </source>
</reference>
<feature type="domain" description="HTH asnC-type" evidence="4">
    <location>
        <begin position="4"/>
        <end position="65"/>
    </location>
</feature>
<dbReference type="CDD" id="cd00090">
    <property type="entry name" value="HTH_ARSR"/>
    <property type="match status" value="1"/>
</dbReference>
<dbReference type="SUPFAM" id="SSF46785">
    <property type="entry name" value="Winged helix' DNA-binding domain"/>
    <property type="match status" value="1"/>
</dbReference>
<dbReference type="Proteomes" id="UP000294498">
    <property type="component" value="Unassembled WGS sequence"/>
</dbReference>
<evidence type="ECO:0000313" key="5">
    <source>
        <dbReference type="EMBL" id="TDW99321.1"/>
    </source>
</evidence>
<dbReference type="PROSITE" id="PS50956">
    <property type="entry name" value="HTH_ASNC_2"/>
    <property type="match status" value="1"/>
</dbReference>
<keyword evidence="6" id="KW-1185">Reference proteome</keyword>